<name>A0A9X8GWV0_9BURK</name>
<dbReference type="AlphaFoldDB" id="A0A9X8GWV0"/>
<sequence length="71" mass="8091">MPLSLTSALLLRLIAGLIYLQHTFDSSDEAVVNTWVEKHIRQHWRWAAFTSKSKANMLPRGCAQCCGNFEK</sequence>
<accession>A0A9X8GWV0</accession>
<keyword evidence="2" id="KW-1185">Reference proteome</keyword>
<dbReference type="RefSeq" id="WP_119552720.1">
    <property type="nucleotide sequence ID" value="NZ_QXMN01000005.1"/>
</dbReference>
<gene>
    <name evidence="1" type="ORF">D3H34_06990</name>
</gene>
<dbReference type="Proteomes" id="UP000265619">
    <property type="component" value="Unassembled WGS sequence"/>
</dbReference>
<evidence type="ECO:0000313" key="2">
    <source>
        <dbReference type="Proteomes" id="UP000265619"/>
    </source>
</evidence>
<protein>
    <submittedName>
        <fullName evidence="1">Uncharacterized protein</fullName>
    </submittedName>
</protein>
<dbReference type="EMBL" id="QXMN01000005">
    <property type="protein sequence ID" value="RIX83177.1"/>
    <property type="molecule type" value="Genomic_DNA"/>
</dbReference>
<organism evidence="1 2">
    <name type="scientific">Acidovorax cavernicola</name>
    <dbReference type="NCBI Taxonomy" id="1675792"/>
    <lineage>
        <taxon>Bacteria</taxon>
        <taxon>Pseudomonadati</taxon>
        <taxon>Pseudomonadota</taxon>
        <taxon>Betaproteobacteria</taxon>
        <taxon>Burkholderiales</taxon>
        <taxon>Comamonadaceae</taxon>
        <taxon>Acidovorax</taxon>
    </lineage>
</organism>
<reference evidence="1 2" key="1">
    <citation type="submission" date="2018-09" db="EMBL/GenBank/DDBJ databases">
        <title>Acidovorax cavernicola nov. sp. isolated from Gruta de las Maravillas (Aracena, Spain).</title>
        <authorList>
            <person name="Jurado V."/>
            <person name="Gutierrez-Patricio S."/>
            <person name="Gonzalez-Pimentel J.L."/>
            <person name="Miller A.Z."/>
            <person name="Laiz L."/>
            <person name="Saiz-Jimenez C."/>
        </authorList>
    </citation>
    <scope>NUCLEOTIDE SEQUENCE [LARGE SCALE GENOMIC DNA]</scope>
    <source>
        <strain evidence="1 2">1011MAR4D40.2</strain>
    </source>
</reference>
<comment type="caution">
    <text evidence="1">The sequence shown here is derived from an EMBL/GenBank/DDBJ whole genome shotgun (WGS) entry which is preliminary data.</text>
</comment>
<evidence type="ECO:0000313" key="1">
    <source>
        <dbReference type="EMBL" id="RIX83177.1"/>
    </source>
</evidence>
<proteinExistence type="predicted"/>